<dbReference type="PROSITE" id="PS50109">
    <property type="entry name" value="HIS_KIN"/>
    <property type="match status" value="1"/>
</dbReference>
<proteinExistence type="predicted"/>
<reference evidence="13" key="1">
    <citation type="journal article" date="2020" name="MBio">
        <title>Horizontal gene transfer to a defensive symbiont with a reduced genome amongst a multipartite beetle microbiome.</title>
        <authorList>
            <person name="Waterworth S.C."/>
            <person name="Florez L.V."/>
            <person name="Rees E.R."/>
            <person name="Hertweck C."/>
            <person name="Kaltenpoth M."/>
            <person name="Kwan J.C."/>
        </authorList>
    </citation>
    <scope>NUCLEOTIDE SEQUENCE [LARGE SCALE GENOMIC DNA]</scope>
</reference>
<dbReference type="GO" id="GO:0005886">
    <property type="term" value="C:plasma membrane"/>
    <property type="evidence" value="ECO:0007669"/>
    <property type="project" value="TreeGrafter"/>
</dbReference>
<keyword evidence="4" id="KW-0597">Phosphoprotein</keyword>
<evidence type="ECO:0000256" key="9">
    <source>
        <dbReference type="ARBA" id="ARBA00023136"/>
    </source>
</evidence>
<evidence type="ECO:0000256" key="4">
    <source>
        <dbReference type="ARBA" id="ARBA00022553"/>
    </source>
</evidence>
<dbReference type="InterPro" id="IPR004358">
    <property type="entry name" value="Sig_transdc_His_kin-like_C"/>
</dbReference>
<dbReference type="GO" id="GO:0000155">
    <property type="term" value="F:phosphorelay sensor kinase activity"/>
    <property type="evidence" value="ECO:0007669"/>
    <property type="project" value="InterPro"/>
</dbReference>
<name>A0A7V8FRH6_9BURK</name>
<dbReference type="Pfam" id="PF02518">
    <property type="entry name" value="HATPase_c"/>
    <property type="match status" value="1"/>
</dbReference>
<dbReference type="InterPro" id="IPR003661">
    <property type="entry name" value="HisK_dim/P_dom"/>
</dbReference>
<comment type="subcellular location">
    <subcellularLocation>
        <location evidence="2">Membrane</location>
    </subcellularLocation>
</comment>
<evidence type="ECO:0000256" key="2">
    <source>
        <dbReference type="ARBA" id="ARBA00004370"/>
    </source>
</evidence>
<dbReference type="InterPro" id="IPR013727">
    <property type="entry name" value="2CSK_N"/>
</dbReference>
<dbReference type="InterPro" id="IPR050428">
    <property type="entry name" value="TCS_sensor_his_kinase"/>
</dbReference>
<dbReference type="Gene3D" id="1.10.287.130">
    <property type="match status" value="1"/>
</dbReference>
<sequence>MSLSWLSDRVLAKARRASLRQRLAVLLLPFLVAVTGVELWMTRKDAVEAANSAYDRSLLGALKAIDASISTASGGLSVELPYRLFEFFELTANGQVYFRIATSDGLVELGSADMPMPSSPVLSERPVFYDDIYYGEAVRLVAYRRALDRAPVGSQARTVLVQVAESTLSRQEFIVRFVQRAAYRDSAVLILMLLGTMLALATALRPLAMLARQVKARRPDDVTSLPDRDLPADVRPLVTAVNHQMARVELLLDQRRTFLDDASHQLRTHLTTLQMQIAVAQRLGGGKGVIDALSALEIEVRRATRTTRQLLTLGRSDSVEIRKDRLDLAVLLRTVAVSLLARGKAKNIDLGIEATPLPCWAIGDAGLLQEALTNLMSNAIDHTPMGSVVTASATCVTTRGGGWLLAVEDNGPGLSEDGMQSLGKRYRQGEHASSGGSGLGLAIARSIAGRHGGELGLHRRPDGSGLRATIWWPDNTRDRNHD</sequence>
<keyword evidence="6 10" id="KW-0812">Transmembrane</keyword>
<organism evidence="12 13">
    <name type="scientific">Paracidovorax wautersii</name>
    <dbReference type="NCBI Taxonomy" id="1177982"/>
    <lineage>
        <taxon>Bacteria</taxon>
        <taxon>Pseudomonadati</taxon>
        <taxon>Pseudomonadota</taxon>
        <taxon>Betaproteobacteria</taxon>
        <taxon>Burkholderiales</taxon>
        <taxon>Comamonadaceae</taxon>
        <taxon>Paracidovorax</taxon>
    </lineage>
</organism>
<accession>A0A7V8FRH6</accession>
<dbReference type="EMBL" id="WNDQ01000005">
    <property type="protein sequence ID" value="KAF1023321.1"/>
    <property type="molecule type" value="Genomic_DNA"/>
</dbReference>
<gene>
    <name evidence="12" type="primary">qseC_1</name>
    <name evidence="12" type="ORF">GAK30_00524</name>
</gene>
<dbReference type="Pfam" id="PF08521">
    <property type="entry name" value="2CSK_N"/>
    <property type="match status" value="1"/>
</dbReference>
<evidence type="ECO:0000256" key="6">
    <source>
        <dbReference type="ARBA" id="ARBA00022692"/>
    </source>
</evidence>
<dbReference type="PANTHER" id="PTHR45436">
    <property type="entry name" value="SENSOR HISTIDINE KINASE YKOH"/>
    <property type="match status" value="1"/>
</dbReference>
<evidence type="ECO:0000256" key="1">
    <source>
        <dbReference type="ARBA" id="ARBA00000085"/>
    </source>
</evidence>
<evidence type="ECO:0000256" key="5">
    <source>
        <dbReference type="ARBA" id="ARBA00022679"/>
    </source>
</evidence>
<dbReference type="PRINTS" id="PR00344">
    <property type="entry name" value="BCTRLSENSOR"/>
</dbReference>
<feature type="domain" description="Histidine kinase" evidence="11">
    <location>
        <begin position="261"/>
        <end position="476"/>
    </location>
</feature>
<keyword evidence="5" id="KW-0808">Transferase</keyword>
<dbReference type="Proteomes" id="UP000461670">
    <property type="component" value="Unassembled WGS sequence"/>
</dbReference>
<dbReference type="InterPro" id="IPR036097">
    <property type="entry name" value="HisK_dim/P_sf"/>
</dbReference>
<comment type="caution">
    <text evidence="12">The sequence shown here is derived from an EMBL/GenBank/DDBJ whole genome shotgun (WGS) entry which is preliminary data.</text>
</comment>
<dbReference type="InterPro" id="IPR003594">
    <property type="entry name" value="HATPase_dom"/>
</dbReference>
<evidence type="ECO:0000313" key="12">
    <source>
        <dbReference type="EMBL" id="KAF1023321.1"/>
    </source>
</evidence>
<dbReference type="SUPFAM" id="SSF55874">
    <property type="entry name" value="ATPase domain of HSP90 chaperone/DNA topoisomerase II/histidine kinase"/>
    <property type="match status" value="1"/>
</dbReference>
<protein>
    <recommendedName>
        <fullName evidence="3">histidine kinase</fullName>
        <ecNumber evidence="3">2.7.13.3</ecNumber>
    </recommendedName>
</protein>
<dbReference type="SUPFAM" id="SSF47384">
    <property type="entry name" value="Homodimeric domain of signal transducing histidine kinase"/>
    <property type="match status" value="1"/>
</dbReference>
<dbReference type="CDD" id="cd00075">
    <property type="entry name" value="HATPase"/>
    <property type="match status" value="1"/>
</dbReference>
<dbReference type="PANTHER" id="PTHR45436:SF1">
    <property type="entry name" value="SENSOR PROTEIN QSEC"/>
    <property type="match status" value="1"/>
</dbReference>
<evidence type="ECO:0000256" key="7">
    <source>
        <dbReference type="ARBA" id="ARBA00022777"/>
    </source>
</evidence>
<evidence type="ECO:0000256" key="10">
    <source>
        <dbReference type="SAM" id="Phobius"/>
    </source>
</evidence>
<evidence type="ECO:0000313" key="13">
    <source>
        <dbReference type="Proteomes" id="UP000461670"/>
    </source>
</evidence>
<dbReference type="SMART" id="SM00388">
    <property type="entry name" value="HisKA"/>
    <property type="match status" value="1"/>
</dbReference>
<evidence type="ECO:0000256" key="8">
    <source>
        <dbReference type="ARBA" id="ARBA00022989"/>
    </source>
</evidence>
<keyword evidence="9 10" id="KW-0472">Membrane</keyword>
<dbReference type="AlphaFoldDB" id="A0A7V8FRH6"/>
<comment type="catalytic activity">
    <reaction evidence="1">
        <text>ATP + protein L-histidine = ADP + protein N-phospho-L-histidine.</text>
        <dbReference type="EC" id="2.7.13.3"/>
    </reaction>
</comment>
<dbReference type="Gene3D" id="3.30.565.10">
    <property type="entry name" value="Histidine kinase-like ATPase, C-terminal domain"/>
    <property type="match status" value="1"/>
</dbReference>
<evidence type="ECO:0000256" key="3">
    <source>
        <dbReference type="ARBA" id="ARBA00012438"/>
    </source>
</evidence>
<feature type="transmembrane region" description="Helical" evidence="10">
    <location>
        <begin position="187"/>
        <end position="208"/>
    </location>
</feature>
<keyword evidence="7" id="KW-0418">Kinase</keyword>
<keyword evidence="8 10" id="KW-1133">Transmembrane helix</keyword>
<dbReference type="InterPro" id="IPR005467">
    <property type="entry name" value="His_kinase_dom"/>
</dbReference>
<dbReference type="EC" id="2.7.13.3" evidence="3"/>
<evidence type="ECO:0000259" key="11">
    <source>
        <dbReference type="PROSITE" id="PS50109"/>
    </source>
</evidence>
<dbReference type="SMART" id="SM00387">
    <property type="entry name" value="HATPase_c"/>
    <property type="match status" value="1"/>
</dbReference>
<dbReference type="InterPro" id="IPR036890">
    <property type="entry name" value="HATPase_C_sf"/>
</dbReference>
<dbReference type="CDD" id="cd00082">
    <property type="entry name" value="HisKA"/>
    <property type="match status" value="1"/>
</dbReference>